<dbReference type="GO" id="GO:0071111">
    <property type="term" value="F:cyclic-guanylate-specific phosphodiesterase activity"/>
    <property type="evidence" value="ECO:0007669"/>
    <property type="project" value="InterPro"/>
</dbReference>
<feature type="transmembrane region" description="Helical" evidence="1">
    <location>
        <begin position="99"/>
        <end position="119"/>
    </location>
</feature>
<feature type="transmembrane region" description="Helical" evidence="1">
    <location>
        <begin position="230"/>
        <end position="248"/>
    </location>
</feature>
<dbReference type="InterPro" id="IPR001633">
    <property type="entry name" value="EAL_dom"/>
</dbReference>
<dbReference type="Proteomes" id="UP000032427">
    <property type="component" value="Chromosome 2"/>
</dbReference>
<feature type="transmembrane region" description="Helical" evidence="1">
    <location>
        <begin position="286"/>
        <end position="307"/>
    </location>
</feature>
<dbReference type="HOGENOM" id="CLU_380675_0_0_6"/>
<dbReference type="Gene3D" id="3.20.20.450">
    <property type="entry name" value="EAL domain"/>
    <property type="match status" value="1"/>
</dbReference>
<dbReference type="KEGG" id="awd:AWOD_II_1126"/>
<feature type="transmembrane region" description="Helical" evidence="1">
    <location>
        <begin position="172"/>
        <end position="194"/>
    </location>
</feature>
<dbReference type="STRING" id="80852.AWOD_II_1126"/>
<protein>
    <submittedName>
        <fullName evidence="3">Membrane associated signaling protein</fullName>
    </submittedName>
</protein>
<dbReference type="InterPro" id="IPR035919">
    <property type="entry name" value="EAL_sf"/>
</dbReference>
<organism evidence="3 4">
    <name type="scientific">Aliivibrio wodanis</name>
    <dbReference type="NCBI Taxonomy" id="80852"/>
    <lineage>
        <taxon>Bacteria</taxon>
        <taxon>Pseudomonadati</taxon>
        <taxon>Pseudomonadota</taxon>
        <taxon>Gammaproteobacteria</taxon>
        <taxon>Vibrionales</taxon>
        <taxon>Vibrionaceae</taxon>
        <taxon>Aliivibrio</taxon>
    </lineage>
</organism>
<sequence>MKIIRTPFYLCVFLGTIKFLLIEVIYGFLVKNIEMFFLSFFLYFAANIFYISQYNIYPIFLIYTLIMVTTYYKGFYFFPSIMAMFICFYEPIISVYDMFTLFCMIYVFCISKFIANLFKYYSRIKPHKREMYYMIFYVVLFPLLYNSFYYVVSELFYVNLNVFRLEGTLISLYFSDVFHSLTILPVFFVIYEFYVNKSKIKLEIKNFSVVYYVPVILILMFYLLYPLEKYKDLILILFIPAAGFFVGFKGQIKSWFFCSLISIGIYILKCQQLNNNDISVYEFNSSVLYLVVINLFLFLLLIKGSFYKNILLKQKDRLKRDPVTKLKNINCLLDDCKNLKSLTLIEINFQSFFTNYTGVTFNEKISIFNAVSKNISRSYLSTTYLSPSSSGLLIYFKAKNFNPSYFINDLSEIVRNTEVSINNQCLNPNNVIIKGMEINTGEKGYLIDNISTLCDSTSIPNIPIWINENSSCDKFEELFYSKSLISNEHLEIYFQVYKANLSDDLYGEVLTRVVHKDKVESIYKYFPMMGDLGLFITMDFIVIEKVFKLINEYSSKLTDVGYISLNVSTQSLSSEGFVDKIKVLINQYNIDTSKFCFEVSESDICLDSRLYVENINGLRELGAKVAIDDLGAGYSGFSYLKKLPYDVVKFDGEFIRNIITDKNDYAIVKAINSFCLDMGKETVAEFVETGEQAELLGELGITYFQGYWVAKPILFKDVLDQHVINGN</sequence>
<dbReference type="SMART" id="SM00052">
    <property type="entry name" value="EAL"/>
    <property type="match status" value="1"/>
</dbReference>
<feature type="transmembrane region" description="Helical" evidence="1">
    <location>
        <begin position="131"/>
        <end position="152"/>
    </location>
</feature>
<dbReference type="PROSITE" id="PS50883">
    <property type="entry name" value="EAL"/>
    <property type="match status" value="1"/>
</dbReference>
<keyword evidence="1" id="KW-0472">Membrane</keyword>
<dbReference type="SUPFAM" id="SSF141868">
    <property type="entry name" value="EAL domain-like"/>
    <property type="match status" value="1"/>
</dbReference>
<evidence type="ECO:0000256" key="1">
    <source>
        <dbReference type="SAM" id="Phobius"/>
    </source>
</evidence>
<evidence type="ECO:0000313" key="4">
    <source>
        <dbReference type="Proteomes" id="UP000032427"/>
    </source>
</evidence>
<dbReference type="PATRIC" id="fig|80852.17.peg.3930"/>
<feature type="transmembrane region" description="Helical" evidence="1">
    <location>
        <begin position="206"/>
        <end position="224"/>
    </location>
</feature>
<dbReference type="CDD" id="cd01948">
    <property type="entry name" value="EAL"/>
    <property type="match status" value="1"/>
</dbReference>
<name>A0A090IB61_9GAMM</name>
<dbReference type="PANTHER" id="PTHR33121:SF71">
    <property type="entry name" value="OXYGEN SENSOR PROTEIN DOSP"/>
    <property type="match status" value="1"/>
</dbReference>
<proteinExistence type="predicted"/>
<dbReference type="EMBL" id="LN554847">
    <property type="protein sequence ID" value="CED57742.1"/>
    <property type="molecule type" value="Genomic_DNA"/>
</dbReference>
<keyword evidence="1" id="KW-1133">Transmembrane helix</keyword>
<accession>A0A090IB61</accession>
<dbReference type="PANTHER" id="PTHR33121">
    <property type="entry name" value="CYCLIC DI-GMP PHOSPHODIESTERASE PDEF"/>
    <property type="match status" value="1"/>
</dbReference>
<dbReference type="Pfam" id="PF00563">
    <property type="entry name" value="EAL"/>
    <property type="match status" value="1"/>
</dbReference>
<keyword evidence="4" id="KW-1185">Reference proteome</keyword>
<keyword evidence="1" id="KW-0812">Transmembrane</keyword>
<evidence type="ECO:0000313" key="3">
    <source>
        <dbReference type="EMBL" id="CED57742.1"/>
    </source>
</evidence>
<feature type="transmembrane region" description="Helical" evidence="1">
    <location>
        <begin position="35"/>
        <end position="63"/>
    </location>
</feature>
<evidence type="ECO:0000259" key="2">
    <source>
        <dbReference type="PROSITE" id="PS50883"/>
    </source>
</evidence>
<feature type="transmembrane region" description="Helical" evidence="1">
    <location>
        <begin position="7"/>
        <end position="29"/>
    </location>
</feature>
<dbReference type="InterPro" id="IPR050706">
    <property type="entry name" value="Cyclic-di-GMP_PDE-like"/>
</dbReference>
<reference evidence="4" key="1">
    <citation type="submission" date="2014-09" db="EMBL/GenBank/DDBJ databases">
        <authorList>
            <person name="Hjerde E."/>
        </authorList>
    </citation>
    <scope>NUCLEOTIDE SEQUENCE [LARGE SCALE GENOMIC DNA]</scope>
    <source>
        <strain evidence="4">06/09/139</strain>
    </source>
</reference>
<dbReference type="AlphaFoldDB" id="A0A090IB61"/>
<gene>
    <name evidence="3" type="ORF">AWOD_II_1126</name>
</gene>
<feature type="domain" description="EAL" evidence="2">
    <location>
        <begin position="473"/>
        <end position="726"/>
    </location>
</feature>